<evidence type="ECO:0000313" key="2">
    <source>
        <dbReference type="Proteomes" id="UP000184432"/>
    </source>
</evidence>
<name>A0A1M6L9A8_9FLAO</name>
<proteinExistence type="predicted"/>
<evidence type="ECO:0000313" key="1">
    <source>
        <dbReference type="EMBL" id="SHJ67743.1"/>
    </source>
</evidence>
<dbReference type="AlphaFoldDB" id="A0A1M6L9A8"/>
<sequence>MKYLFFISFISITIIGCNSNEKTLNSNEEKIINNCINSILTKINNQKLKNCFIVNPYFDLVSQNDYYENFEDILIKKFGKKKDKIYESQKNLNEKSKNGFYKDLIKFSTCNKSNIVIKFLDISDNLVFAQLIDNYEEINIDDLNPNSKFQPSQVYLYVFVIGENGKINEVLTDGVYYD</sequence>
<accession>A0A1M6L9A8</accession>
<dbReference type="Proteomes" id="UP000184432">
    <property type="component" value="Unassembled WGS sequence"/>
</dbReference>
<dbReference type="RefSeq" id="WP_073321825.1">
    <property type="nucleotide sequence ID" value="NZ_FQYP01000014.1"/>
</dbReference>
<dbReference type="STRING" id="570521.SAMN04488508_11463"/>
<keyword evidence="2" id="KW-1185">Reference proteome</keyword>
<evidence type="ECO:0008006" key="3">
    <source>
        <dbReference type="Google" id="ProtNLM"/>
    </source>
</evidence>
<reference evidence="2" key="1">
    <citation type="submission" date="2016-11" db="EMBL/GenBank/DDBJ databases">
        <authorList>
            <person name="Varghese N."/>
            <person name="Submissions S."/>
        </authorList>
    </citation>
    <scope>NUCLEOTIDE SEQUENCE [LARGE SCALE GENOMIC DNA]</scope>
    <source>
        <strain evidence="2">DSM 22623</strain>
    </source>
</reference>
<dbReference type="EMBL" id="FQYP01000014">
    <property type="protein sequence ID" value="SHJ67743.1"/>
    <property type="molecule type" value="Genomic_DNA"/>
</dbReference>
<dbReference type="PROSITE" id="PS51257">
    <property type="entry name" value="PROKAR_LIPOPROTEIN"/>
    <property type="match status" value="1"/>
</dbReference>
<protein>
    <recommendedName>
        <fullName evidence="3">Lipoprotein</fullName>
    </recommendedName>
</protein>
<gene>
    <name evidence="1" type="ORF">SAMN04488508_11463</name>
</gene>
<organism evidence="1 2">
    <name type="scientific">Aquimarina spongiae</name>
    <dbReference type="NCBI Taxonomy" id="570521"/>
    <lineage>
        <taxon>Bacteria</taxon>
        <taxon>Pseudomonadati</taxon>
        <taxon>Bacteroidota</taxon>
        <taxon>Flavobacteriia</taxon>
        <taxon>Flavobacteriales</taxon>
        <taxon>Flavobacteriaceae</taxon>
        <taxon>Aquimarina</taxon>
    </lineage>
</organism>